<dbReference type="Gene3D" id="3.30.200.20">
    <property type="entry name" value="Phosphorylase Kinase, domain 1"/>
    <property type="match status" value="1"/>
</dbReference>
<dbReference type="SUPFAM" id="SSF56112">
    <property type="entry name" value="Protein kinase-like (PK-like)"/>
    <property type="match status" value="1"/>
</dbReference>
<evidence type="ECO:0000259" key="3">
    <source>
        <dbReference type="PROSITE" id="PS50011"/>
    </source>
</evidence>
<dbReference type="Pfam" id="PF00069">
    <property type="entry name" value="Pkinase"/>
    <property type="match status" value="1"/>
</dbReference>
<comment type="caution">
    <text evidence="4">The sequence shown here is derived from an EMBL/GenBank/DDBJ whole genome shotgun (WGS) entry which is preliminary data.</text>
</comment>
<dbReference type="InterPro" id="IPR000719">
    <property type="entry name" value="Prot_kinase_dom"/>
</dbReference>
<dbReference type="GO" id="GO:0005524">
    <property type="term" value="F:ATP binding"/>
    <property type="evidence" value="ECO:0007669"/>
    <property type="project" value="InterPro"/>
</dbReference>
<feature type="region of interest" description="Disordered" evidence="1">
    <location>
        <begin position="1100"/>
        <end position="1155"/>
    </location>
</feature>
<dbReference type="InterPro" id="IPR011009">
    <property type="entry name" value="Kinase-like_dom_sf"/>
</dbReference>
<feature type="compositionally biased region" description="Basic and acidic residues" evidence="1">
    <location>
        <begin position="77"/>
        <end position="91"/>
    </location>
</feature>
<dbReference type="Gene3D" id="1.25.10.10">
    <property type="entry name" value="Leucine-rich Repeat Variant"/>
    <property type="match status" value="1"/>
</dbReference>
<feature type="compositionally biased region" description="Polar residues" evidence="1">
    <location>
        <begin position="1046"/>
        <end position="1067"/>
    </location>
</feature>
<reference evidence="4 5" key="1">
    <citation type="submission" date="2020-08" db="EMBL/GenBank/DDBJ databases">
        <title>Plant Genome Project.</title>
        <authorList>
            <person name="Zhang R.-G."/>
        </authorList>
    </citation>
    <scope>NUCLEOTIDE SEQUENCE [LARGE SCALE GENOMIC DNA]</scope>
    <source>
        <tissue evidence="4">Rhizome</tissue>
    </source>
</reference>
<dbReference type="InterPro" id="IPR016024">
    <property type="entry name" value="ARM-type_fold"/>
</dbReference>
<dbReference type="CDD" id="cd14011">
    <property type="entry name" value="PK_SCY1_like"/>
    <property type="match status" value="1"/>
</dbReference>
<keyword evidence="2" id="KW-0472">Membrane</keyword>
<feature type="region of interest" description="Disordered" evidence="1">
    <location>
        <begin position="72"/>
        <end position="110"/>
    </location>
</feature>
<feature type="compositionally biased region" description="Polar residues" evidence="1">
    <location>
        <begin position="880"/>
        <end position="890"/>
    </location>
</feature>
<gene>
    <name evidence="4" type="ORF">ZIOFF_056144</name>
</gene>
<accession>A0A8J5FXL9</accession>
<feature type="region of interest" description="Disordered" evidence="1">
    <location>
        <begin position="875"/>
        <end position="899"/>
    </location>
</feature>
<dbReference type="SMART" id="SM00220">
    <property type="entry name" value="S_TKc"/>
    <property type="match status" value="1"/>
</dbReference>
<dbReference type="EMBL" id="JACMSC010000015">
    <property type="protein sequence ID" value="KAG6487556.1"/>
    <property type="molecule type" value="Genomic_DNA"/>
</dbReference>
<dbReference type="PROSITE" id="PS50011">
    <property type="entry name" value="PROTEIN_KINASE_DOM"/>
    <property type="match status" value="1"/>
</dbReference>
<evidence type="ECO:0000256" key="1">
    <source>
        <dbReference type="SAM" id="MobiDB-lite"/>
    </source>
</evidence>
<proteinExistence type="predicted"/>
<name>A0A8J5FXL9_ZINOF</name>
<dbReference type="InterPro" id="IPR011989">
    <property type="entry name" value="ARM-like"/>
</dbReference>
<keyword evidence="5" id="KW-1185">Reference proteome</keyword>
<evidence type="ECO:0000256" key="2">
    <source>
        <dbReference type="SAM" id="Phobius"/>
    </source>
</evidence>
<dbReference type="Gene3D" id="1.10.510.10">
    <property type="entry name" value="Transferase(Phosphotransferase) domain 1"/>
    <property type="match status" value="1"/>
</dbReference>
<dbReference type="SUPFAM" id="SSF48371">
    <property type="entry name" value="ARM repeat"/>
    <property type="match status" value="1"/>
</dbReference>
<dbReference type="AlphaFoldDB" id="A0A8J5FXL9"/>
<evidence type="ECO:0000313" key="4">
    <source>
        <dbReference type="EMBL" id="KAG6487556.1"/>
    </source>
</evidence>
<dbReference type="InterPro" id="IPR051177">
    <property type="entry name" value="CIK-Related_Protein"/>
</dbReference>
<sequence>MVGSGRPRVNGGFGQGRAVALEGVRVGCQKLKREEEAWPVALWGGRGSRGEATPRGLRACGKRRCAAELMEGGGEVGHPKQGEHEREREGGSHGFGQRGSRHEKNGTTRRREVWKLESSRFPPSSLLVIRSGPGRRGGARMSLNMKTLTQALAKAGAVIEKTVHTTVQEVTGPRPLQDYDLLDQVGSGGPGLVWRLFSGRPRASAPSAPYPLVTVWLLDKRALSETRSRAGLSKAAEDAFLDLVRADAARLVRIRHPGVLHVVQALDESKNAIAMVTEPIFASVANALGQLDNISRVPKELNGMGSNSSSIRTHIGVKFYRGEMGLLEVKHGMLQIAETLEFLHTQARLVHRAISPELTFSFIKSQTSIVSDACISLFLQSIFITSSGAWKLGGFGFTVPLDQATSGSAQIFHYAEYDVEDAALPIQPSLNYTAPELVRNNATSSGSPCDIFSFGCLVYHLIARKPLLDCHNNVKMYTNSMTYLTSETFSAIPLELVVDLRRMLSMDESSRPSALEFTGSSFFRDDTRLRALRFLDHMLERDNMQKSEFLKALSDMWKDFDSRVLRYKVYTIILSVFFFVSNCLCIGLGVWVHISLDISRVLPPLCSELRNMVIQPIILPMILKIAESQDKNDFELSTLPALVPVLSSASGETLLLLIKNAELLIHKVNQFCYKHYFMLNALFQASQEDLVSHLLPLFVRAFDDSDPRIQEEVLRRTIPLSRQLDMQVQLVKQAMVPRVHSMALKTTVAAVRVNALRCLGDLVSTLDKPAILDILQTLQRCTAVDHSAPTLMCTLGVANSIYKQYGLEFAAEHVLPLIFPLLIAQQLNVQQFAKYMLFIKDILRKIEEKRGVTVSDSGSPEVKLSAMSANDMKTEPLSKLTEQNLSTKSRPSWDEDWGPAVKKIGNTSLPGKASHQPEQSVLIVQQAPIPDIPLQSLTASSSQHTSPTCTPVDIEWPPSNSYSGFGTKLGVNENQNPMGTSNNSFNDLDPFADWPPTSSNSASSLGTVNAPYQSYGISGVGMMSSAGFSTNSSIVQLQKQNGSLISNLNNQGGLPMKSQSVGQLNRPSASLAGGQGSASGVSYFNPNSSATKTSDIGSIFASVNNGQPTPRIAPPPATAIGRGRGRNQGSGRQSKASQSRPLQGPSEQPPLLDLL</sequence>
<protein>
    <recommendedName>
        <fullName evidence="3">Protein kinase domain-containing protein</fullName>
    </recommendedName>
</protein>
<keyword evidence="2" id="KW-1133">Transmembrane helix</keyword>
<keyword evidence="2" id="KW-0812">Transmembrane</keyword>
<feature type="domain" description="Protein kinase" evidence="3">
    <location>
        <begin position="179"/>
        <end position="523"/>
    </location>
</feature>
<feature type="region of interest" description="Disordered" evidence="1">
    <location>
        <begin position="1046"/>
        <end position="1077"/>
    </location>
</feature>
<organism evidence="4 5">
    <name type="scientific">Zingiber officinale</name>
    <name type="common">Ginger</name>
    <name type="synonym">Amomum zingiber</name>
    <dbReference type="NCBI Taxonomy" id="94328"/>
    <lineage>
        <taxon>Eukaryota</taxon>
        <taxon>Viridiplantae</taxon>
        <taxon>Streptophyta</taxon>
        <taxon>Embryophyta</taxon>
        <taxon>Tracheophyta</taxon>
        <taxon>Spermatophyta</taxon>
        <taxon>Magnoliopsida</taxon>
        <taxon>Liliopsida</taxon>
        <taxon>Zingiberales</taxon>
        <taxon>Zingiberaceae</taxon>
        <taxon>Zingiber</taxon>
    </lineage>
</organism>
<feature type="transmembrane region" description="Helical" evidence="2">
    <location>
        <begin position="569"/>
        <end position="594"/>
    </location>
</feature>
<dbReference type="GO" id="GO:0004672">
    <property type="term" value="F:protein kinase activity"/>
    <property type="evidence" value="ECO:0007669"/>
    <property type="project" value="InterPro"/>
</dbReference>
<feature type="compositionally biased region" description="Basic and acidic residues" evidence="1">
    <location>
        <begin position="100"/>
        <end position="110"/>
    </location>
</feature>
<evidence type="ECO:0000313" key="5">
    <source>
        <dbReference type="Proteomes" id="UP000734854"/>
    </source>
</evidence>
<dbReference type="PANTHER" id="PTHR12984">
    <property type="entry name" value="SCY1-RELATED S/T PROTEIN KINASE-LIKE"/>
    <property type="match status" value="1"/>
</dbReference>
<dbReference type="PANTHER" id="PTHR12984:SF6">
    <property type="entry name" value="SCY1-LIKE PROTEIN 2"/>
    <property type="match status" value="1"/>
</dbReference>
<dbReference type="Proteomes" id="UP000734854">
    <property type="component" value="Unassembled WGS sequence"/>
</dbReference>